<evidence type="ECO:0000313" key="1">
    <source>
        <dbReference type="EMBL" id="GAH67858.1"/>
    </source>
</evidence>
<gene>
    <name evidence="1" type="ORF">S03H2_41165</name>
</gene>
<protein>
    <submittedName>
        <fullName evidence="1">Uncharacterized protein</fullName>
    </submittedName>
</protein>
<comment type="caution">
    <text evidence="1">The sequence shown here is derived from an EMBL/GenBank/DDBJ whole genome shotgun (WGS) entry which is preliminary data.</text>
</comment>
<dbReference type="AlphaFoldDB" id="X1JDL6"/>
<organism evidence="1">
    <name type="scientific">marine sediment metagenome</name>
    <dbReference type="NCBI Taxonomy" id="412755"/>
    <lineage>
        <taxon>unclassified sequences</taxon>
        <taxon>metagenomes</taxon>
        <taxon>ecological metagenomes</taxon>
    </lineage>
</organism>
<sequence>GTVPHYLFWDEIGNWRIHADLGGWEAPTWAGTELDIEGEYTPVAPAEGTITVTEIV</sequence>
<name>X1JDL6_9ZZZZ</name>
<accession>X1JDL6</accession>
<reference evidence="1" key="1">
    <citation type="journal article" date="2014" name="Front. Microbiol.">
        <title>High frequency of phylogenetically diverse reductive dehalogenase-homologous genes in deep subseafloor sedimentary metagenomes.</title>
        <authorList>
            <person name="Kawai M."/>
            <person name="Futagami T."/>
            <person name="Toyoda A."/>
            <person name="Takaki Y."/>
            <person name="Nishi S."/>
            <person name="Hori S."/>
            <person name="Arai W."/>
            <person name="Tsubouchi T."/>
            <person name="Morono Y."/>
            <person name="Uchiyama I."/>
            <person name="Ito T."/>
            <person name="Fujiyama A."/>
            <person name="Inagaki F."/>
            <person name="Takami H."/>
        </authorList>
    </citation>
    <scope>NUCLEOTIDE SEQUENCE</scope>
    <source>
        <strain evidence="1">Expedition CK06-06</strain>
    </source>
</reference>
<feature type="non-terminal residue" evidence="1">
    <location>
        <position position="1"/>
    </location>
</feature>
<proteinExistence type="predicted"/>
<dbReference type="EMBL" id="BARU01025558">
    <property type="protein sequence ID" value="GAH67858.1"/>
    <property type="molecule type" value="Genomic_DNA"/>
</dbReference>